<feature type="chain" id="PRO_5004844409" description="DUF1565 domain-containing protein" evidence="1">
    <location>
        <begin position="26"/>
        <end position="143"/>
    </location>
</feature>
<dbReference type="Proteomes" id="UP000019141">
    <property type="component" value="Unassembled WGS sequence"/>
</dbReference>
<dbReference type="InterPro" id="IPR039513">
    <property type="entry name" value="PL-6"/>
</dbReference>
<evidence type="ECO:0000313" key="2">
    <source>
        <dbReference type="EMBL" id="ETW91954.1"/>
    </source>
</evidence>
<comment type="caution">
    <text evidence="2">The sequence shown here is derived from an EMBL/GenBank/DDBJ whole genome shotgun (WGS) entry which is preliminary data.</text>
</comment>
<evidence type="ECO:0000256" key="1">
    <source>
        <dbReference type="SAM" id="SignalP"/>
    </source>
</evidence>
<accession>W4L227</accession>
<gene>
    <name evidence="2" type="ORF">ETSY1_45950</name>
</gene>
<keyword evidence="1" id="KW-0732">Signal</keyword>
<organism evidence="2 3">
    <name type="scientific">Entotheonella factor</name>
    <dbReference type="NCBI Taxonomy" id="1429438"/>
    <lineage>
        <taxon>Bacteria</taxon>
        <taxon>Pseudomonadati</taxon>
        <taxon>Nitrospinota/Tectimicrobiota group</taxon>
        <taxon>Candidatus Tectimicrobiota</taxon>
        <taxon>Candidatus Entotheonellia</taxon>
        <taxon>Candidatus Entotheonellales</taxon>
        <taxon>Candidatus Entotheonellaceae</taxon>
        <taxon>Candidatus Entotheonella</taxon>
    </lineage>
</organism>
<name>W4L227_ENTF1</name>
<protein>
    <recommendedName>
        <fullName evidence="4">DUF1565 domain-containing protein</fullName>
    </recommendedName>
</protein>
<dbReference type="Gene3D" id="2.160.20.10">
    <property type="entry name" value="Single-stranded right-handed beta-helix, Pectin lyase-like"/>
    <property type="match status" value="1"/>
</dbReference>
<evidence type="ECO:0008006" key="4">
    <source>
        <dbReference type="Google" id="ProtNLM"/>
    </source>
</evidence>
<feature type="non-terminal residue" evidence="2">
    <location>
        <position position="143"/>
    </location>
</feature>
<dbReference type="EMBL" id="AZHW01001790">
    <property type="protein sequence ID" value="ETW91954.1"/>
    <property type="molecule type" value="Genomic_DNA"/>
</dbReference>
<evidence type="ECO:0000313" key="3">
    <source>
        <dbReference type="Proteomes" id="UP000019141"/>
    </source>
</evidence>
<dbReference type="InterPro" id="IPR012334">
    <property type="entry name" value="Pectin_lyas_fold"/>
</dbReference>
<dbReference type="SUPFAM" id="SSF51126">
    <property type="entry name" value="Pectin lyase-like"/>
    <property type="match status" value="1"/>
</dbReference>
<dbReference type="Pfam" id="PF14592">
    <property type="entry name" value="Chondroitinas_B"/>
    <property type="match status" value="1"/>
</dbReference>
<keyword evidence="3" id="KW-1185">Reference proteome</keyword>
<feature type="signal peptide" evidence="1">
    <location>
        <begin position="1"/>
        <end position="25"/>
    </location>
</feature>
<dbReference type="HOGENOM" id="CLU_1829322_0_0_7"/>
<proteinExistence type="predicted"/>
<dbReference type="InterPro" id="IPR011050">
    <property type="entry name" value="Pectin_lyase_fold/virulence"/>
</dbReference>
<dbReference type="AlphaFoldDB" id="W4L227"/>
<reference evidence="2 3" key="1">
    <citation type="journal article" date="2014" name="Nature">
        <title>An environmental bacterial taxon with a large and distinct metabolic repertoire.</title>
        <authorList>
            <person name="Wilson M.C."/>
            <person name="Mori T."/>
            <person name="Ruckert C."/>
            <person name="Uria A.R."/>
            <person name="Helf M.J."/>
            <person name="Takada K."/>
            <person name="Gernert C."/>
            <person name="Steffens U.A."/>
            <person name="Heycke N."/>
            <person name="Schmitt S."/>
            <person name="Rinke C."/>
            <person name="Helfrich E.J."/>
            <person name="Brachmann A.O."/>
            <person name="Gurgui C."/>
            <person name="Wakimoto T."/>
            <person name="Kracht M."/>
            <person name="Crusemann M."/>
            <person name="Hentschel U."/>
            <person name="Abe I."/>
            <person name="Matsunaga S."/>
            <person name="Kalinowski J."/>
            <person name="Takeyama H."/>
            <person name="Piel J."/>
        </authorList>
    </citation>
    <scope>NUCLEOTIDE SEQUENCE [LARGE SCALE GENOMIC DNA]</scope>
    <source>
        <strain evidence="3">TSY1</strain>
    </source>
</reference>
<sequence>MKTISSLLFVAFGVFLTGLVPHASAASSADLCVVGTEATTTVSSAKALKAALSKASPGTTIVVKGGNYSGDFTLSKSGKASKPITIRAGGKVTFKNSVFTLKGSYAVLTGMIFDNGMVTVQGDYNRVTRNVFKNGKSGGNKSK</sequence>